<sequence length="58" mass="6551">MGNSNDTIILESKTYNKLKAQLEILTALVEGQNDIIQGRTTTIEETFNSIDKMIHQLD</sequence>
<reference evidence="1" key="1">
    <citation type="submission" date="2019-11" db="EMBL/GenBank/DDBJ databases">
        <authorList>
            <person name="Feng L."/>
        </authorList>
    </citation>
    <scope>NUCLEOTIDE SEQUENCE</scope>
    <source>
        <strain evidence="1">VatypicaLFYP47</strain>
    </source>
</reference>
<protein>
    <recommendedName>
        <fullName evidence="2">Antitoxin PHD</fullName>
    </recommendedName>
</protein>
<organism evidence="1">
    <name type="scientific">Veillonella atypica</name>
    <dbReference type="NCBI Taxonomy" id="39777"/>
    <lineage>
        <taxon>Bacteria</taxon>
        <taxon>Bacillati</taxon>
        <taxon>Bacillota</taxon>
        <taxon>Negativicutes</taxon>
        <taxon>Veillonellales</taxon>
        <taxon>Veillonellaceae</taxon>
        <taxon>Veillonella</taxon>
    </lineage>
</organism>
<proteinExistence type="predicted"/>
<dbReference type="AlphaFoldDB" id="A0A6N3A9M5"/>
<evidence type="ECO:0008006" key="2">
    <source>
        <dbReference type="Google" id="ProtNLM"/>
    </source>
</evidence>
<name>A0A6N3A9M5_9FIRM</name>
<evidence type="ECO:0000313" key="1">
    <source>
        <dbReference type="EMBL" id="VYT88899.1"/>
    </source>
</evidence>
<dbReference type="EMBL" id="CACRUN010000011">
    <property type="protein sequence ID" value="VYT88899.1"/>
    <property type="molecule type" value="Genomic_DNA"/>
</dbReference>
<accession>A0A6N3A9M5</accession>
<dbReference type="RefSeq" id="WP_156717922.1">
    <property type="nucleotide sequence ID" value="NZ_CACRUN010000011.1"/>
</dbReference>
<gene>
    <name evidence="1" type="ORF">VALFYP47_01099</name>
</gene>